<keyword evidence="6" id="KW-0627">Porphyrin biosynthesis</keyword>
<evidence type="ECO:0000256" key="8">
    <source>
        <dbReference type="ARBA" id="ARBA00032649"/>
    </source>
</evidence>
<proteinExistence type="inferred from homology"/>
<dbReference type="CDD" id="cd06578">
    <property type="entry name" value="HemD"/>
    <property type="match status" value="1"/>
</dbReference>
<dbReference type="Proteomes" id="UP001381693">
    <property type="component" value="Unassembled WGS sequence"/>
</dbReference>
<comment type="pathway">
    <text evidence="1">Porphyrin-containing compound metabolism; protoporphyrin-IX biosynthesis; coproporphyrinogen-III from 5-aminolevulinate: step 3/4.</text>
</comment>
<dbReference type="GO" id="GO:0004852">
    <property type="term" value="F:uroporphyrinogen-III synthase activity"/>
    <property type="evidence" value="ECO:0007669"/>
    <property type="project" value="UniProtKB-EC"/>
</dbReference>
<gene>
    <name evidence="13" type="ORF">SK128_023752</name>
</gene>
<evidence type="ECO:0000256" key="10">
    <source>
        <dbReference type="ARBA" id="ARBA00048617"/>
    </source>
</evidence>
<comment type="similarity">
    <text evidence="2">Belongs to the uroporphyrinogen-III synthase family.</text>
</comment>
<dbReference type="Gene3D" id="3.40.50.10090">
    <property type="match status" value="2"/>
</dbReference>
<dbReference type="AlphaFoldDB" id="A0AAN8WIK7"/>
<evidence type="ECO:0000256" key="9">
    <source>
        <dbReference type="ARBA" id="ARBA00040167"/>
    </source>
</evidence>
<keyword evidence="5" id="KW-0456">Lyase</keyword>
<dbReference type="PANTHER" id="PTHR12390">
    <property type="entry name" value="UROPORPHYRINOGEN III SYNTHASE"/>
    <property type="match status" value="1"/>
</dbReference>
<dbReference type="GO" id="GO:0005829">
    <property type="term" value="C:cytosol"/>
    <property type="evidence" value="ECO:0007669"/>
    <property type="project" value="TreeGrafter"/>
</dbReference>
<dbReference type="GO" id="GO:0006780">
    <property type="term" value="P:uroporphyrinogen III biosynthetic process"/>
    <property type="evidence" value="ECO:0007669"/>
    <property type="project" value="InterPro"/>
</dbReference>
<keyword evidence="14" id="KW-1185">Reference proteome</keyword>
<sequence>MSNTSVWLLKASEEGDDRYSDALSRSGFKPELVPTLTFKFINQTPLKTALENPQDLSGIIFTSPRAVNAVTQIYSTLNVNYHYQWSEKKIFAIGEATSAAIQKNLRLNSIGKESGNAQQLAPIIIKETVAFDKPLLYPCGNLGRDELPKLLASQDRDFRALTCYETTEHPNLKSTLQKLKDEQPAYIVFFSPSGVNITLAIFKALGFSLTNIKVIAIGPTTNTALVKEGVPVFGVCPSPSPEGLLHVCKSPL</sequence>
<evidence type="ECO:0000256" key="11">
    <source>
        <dbReference type="ARBA" id="ARBA00060039"/>
    </source>
</evidence>
<accession>A0AAN8WIK7</accession>
<evidence type="ECO:0000256" key="1">
    <source>
        <dbReference type="ARBA" id="ARBA00004772"/>
    </source>
</evidence>
<dbReference type="InterPro" id="IPR039793">
    <property type="entry name" value="UROS/Hem4"/>
</dbReference>
<dbReference type="InterPro" id="IPR003754">
    <property type="entry name" value="4pyrrol_synth_uPrphyn_synth"/>
</dbReference>
<protein>
    <recommendedName>
        <fullName evidence="9">Uroporphyrinogen-III synthase</fullName>
        <ecNumber evidence="3">4.2.1.75</ecNumber>
    </recommendedName>
    <alternativeName>
        <fullName evidence="8">Hydroxymethylbilane hydrolyase [cyclizing]</fullName>
    </alternativeName>
    <alternativeName>
        <fullName evidence="7">Uroporphyrinogen-III cosynthase</fullName>
    </alternativeName>
</protein>
<organism evidence="13 14">
    <name type="scientific">Halocaridina rubra</name>
    <name type="common">Hawaiian red shrimp</name>
    <dbReference type="NCBI Taxonomy" id="373956"/>
    <lineage>
        <taxon>Eukaryota</taxon>
        <taxon>Metazoa</taxon>
        <taxon>Ecdysozoa</taxon>
        <taxon>Arthropoda</taxon>
        <taxon>Crustacea</taxon>
        <taxon>Multicrustacea</taxon>
        <taxon>Malacostraca</taxon>
        <taxon>Eumalacostraca</taxon>
        <taxon>Eucarida</taxon>
        <taxon>Decapoda</taxon>
        <taxon>Pleocyemata</taxon>
        <taxon>Caridea</taxon>
        <taxon>Atyoidea</taxon>
        <taxon>Atyidae</taxon>
        <taxon>Halocaridina</taxon>
    </lineage>
</organism>
<evidence type="ECO:0000313" key="14">
    <source>
        <dbReference type="Proteomes" id="UP001381693"/>
    </source>
</evidence>
<dbReference type="EC" id="4.2.1.75" evidence="3"/>
<evidence type="ECO:0000259" key="12">
    <source>
        <dbReference type="Pfam" id="PF02602"/>
    </source>
</evidence>
<dbReference type="GO" id="GO:0006785">
    <property type="term" value="P:heme B biosynthetic process"/>
    <property type="evidence" value="ECO:0007669"/>
    <property type="project" value="UniProtKB-ARBA"/>
</dbReference>
<evidence type="ECO:0000256" key="5">
    <source>
        <dbReference type="ARBA" id="ARBA00023239"/>
    </source>
</evidence>
<dbReference type="PANTHER" id="PTHR12390:SF0">
    <property type="entry name" value="UROPORPHYRINOGEN-III SYNTHASE"/>
    <property type="match status" value="1"/>
</dbReference>
<comment type="caution">
    <text evidence="13">The sequence shown here is derived from an EMBL/GenBank/DDBJ whole genome shotgun (WGS) entry which is preliminary data.</text>
</comment>
<evidence type="ECO:0000256" key="4">
    <source>
        <dbReference type="ARBA" id="ARBA00023133"/>
    </source>
</evidence>
<evidence type="ECO:0000313" key="13">
    <source>
        <dbReference type="EMBL" id="KAK7058748.1"/>
    </source>
</evidence>
<dbReference type="FunFam" id="3.40.50.10090:FF:000003">
    <property type="entry name" value="uroporphyrinogen-III synthase"/>
    <property type="match status" value="1"/>
</dbReference>
<reference evidence="13 14" key="1">
    <citation type="submission" date="2023-11" db="EMBL/GenBank/DDBJ databases">
        <title>Halocaridina rubra genome assembly.</title>
        <authorList>
            <person name="Smith C."/>
        </authorList>
    </citation>
    <scope>NUCLEOTIDE SEQUENCE [LARGE SCALE GENOMIC DNA]</scope>
    <source>
        <strain evidence="13">EP-1</strain>
        <tissue evidence="13">Whole</tissue>
    </source>
</reference>
<dbReference type="Pfam" id="PF02602">
    <property type="entry name" value="HEM4"/>
    <property type="match status" value="1"/>
</dbReference>
<dbReference type="EMBL" id="JAXCGZ010021115">
    <property type="protein sequence ID" value="KAK7058748.1"/>
    <property type="molecule type" value="Genomic_DNA"/>
</dbReference>
<dbReference type="InterPro" id="IPR036108">
    <property type="entry name" value="4pyrrol_syn_uPrphyn_synt_sf"/>
</dbReference>
<evidence type="ECO:0000256" key="6">
    <source>
        <dbReference type="ARBA" id="ARBA00023244"/>
    </source>
</evidence>
<evidence type="ECO:0000256" key="2">
    <source>
        <dbReference type="ARBA" id="ARBA00008133"/>
    </source>
</evidence>
<name>A0AAN8WIK7_HALRR</name>
<evidence type="ECO:0000256" key="7">
    <source>
        <dbReference type="ARBA" id="ARBA00031702"/>
    </source>
</evidence>
<comment type="function">
    <text evidence="11">Catalyzes cyclization of the linear tetrapyrrole, hydroxymethylbilane, to the macrocyclic uroporphyrinogen III, the branch point for the various sub-pathways leading to the wide diversity of porphyrins. Porphyrins act as cofactors for a multitude of enzymes that perform a variety of processes within the cell such as methionine synthesis (vitamin B12) or oxygen transport (heme).</text>
</comment>
<keyword evidence="4" id="KW-0350">Heme biosynthesis</keyword>
<feature type="domain" description="Tetrapyrrole biosynthesis uroporphyrinogen III synthase" evidence="12">
    <location>
        <begin position="17"/>
        <end position="245"/>
    </location>
</feature>
<dbReference type="SUPFAM" id="SSF69618">
    <property type="entry name" value="HemD-like"/>
    <property type="match status" value="1"/>
</dbReference>
<comment type="catalytic activity">
    <reaction evidence="10">
        <text>hydroxymethylbilane = uroporphyrinogen III + H2O</text>
        <dbReference type="Rhea" id="RHEA:18965"/>
        <dbReference type="ChEBI" id="CHEBI:15377"/>
        <dbReference type="ChEBI" id="CHEBI:57308"/>
        <dbReference type="ChEBI" id="CHEBI:57845"/>
        <dbReference type="EC" id="4.2.1.75"/>
    </reaction>
</comment>
<evidence type="ECO:0000256" key="3">
    <source>
        <dbReference type="ARBA" id="ARBA00013109"/>
    </source>
</evidence>